<keyword evidence="3" id="KW-1185">Reference proteome</keyword>
<feature type="compositionally biased region" description="Basic and acidic residues" evidence="1">
    <location>
        <begin position="69"/>
        <end position="83"/>
    </location>
</feature>
<reference evidence="2 3" key="1">
    <citation type="submission" date="2018-11" db="EMBL/GenBank/DDBJ databases">
        <authorList>
            <consortium name="Pathogen Informatics"/>
        </authorList>
    </citation>
    <scope>NUCLEOTIDE SEQUENCE [LARGE SCALE GENOMIC DNA]</scope>
    <source>
        <strain evidence="2 3">Zambia</strain>
    </source>
</reference>
<gene>
    <name evidence="2" type="ORF">SMRZ_LOCUS8916</name>
</gene>
<dbReference type="EMBL" id="UZAI01004034">
    <property type="protein sequence ID" value="VDO83908.1"/>
    <property type="molecule type" value="Genomic_DNA"/>
</dbReference>
<name>A0A183LYP1_9TREM</name>
<feature type="region of interest" description="Disordered" evidence="1">
    <location>
        <begin position="65"/>
        <end position="94"/>
    </location>
</feature>
<evidence type="ECO:0000313" key="2">
    <source>
        <dbReference type="EMBL" id="VDO83908.1"/>
    </source>
</evidence>
<protein>
    <submittedName>
        <fullName evidence="2">Uncharacterized protein</fullName>
    </submittedName>
</protein>
<evidence type="ECO:0000256" key="1">
    <source>
        <dbReference type="SAM" id="MobiDB-lite"/>
    </source>
</evidence>
<accession>A0A183LYP1</accession>
<dbReference type="AlphaFoldDB" id="A0A183LYP1"/>
<dbReference type="Proteomes" id="UP000277204">
    <property type="component" value="Unassembled WGS sequence"/>
</dbReference>
<sequence length="94" mass="10787">MVVGGSRQETLNPGFVLLCTRQHYQQQSTMGMNKPNPRGGRNQEKVLEVNKAHIEESIQLCHKSSLHLESSKQKEKKKIKEQVTPRIGDRHKKN</sequence>
<organism evidence="2 3">
    <name type="scientific">Schistosoma margrebowiei</name>
    <dbReference type="NCBI Taxonomy" id="48269"/>
    <lineage>
        <taxon>Eukaryota</taxon>
        <taxon>Metazoa</taxon>
        <taxon>Spiralia</taxon>
        <taxon>Lophotrochozoa</taxon>
        <taxon>Platyhelminthes</taxon>
        <taxon>Trematoda</taxon>
        <taxon>Digenea</taxon>
        <taxon>Strigeidida</taxon>
        <taxon>Schistosomatoidea</taxon>
        <taxon>Schistosomatidae</taxon>
        <taxon>Schistosoma</taxon>
    </lineage>
</organism>
<proteinExistence type="predicted"/>
<evidence type="ECO:0000313" key="3">
    <source>
        <dbReference type="Proteomes" id="UP000277204"/>
    </source>
</evidence>